<sequence>MAVQINQTDKTPFVHLCSENAQFIFDGIILPEDAVEFFSPITKYIGSYLENPPAESEIICKLEYFNTSASRMLFAMFKAFQDAQHLTKTKVTWYYDEDDDAMEEVAEEFQEILPDLNFVKTPKAFDDLPDLRKLVPVEEG</sequence>
<keyword evidence="3" id="KW-1185">Reference proteome</keyword>
<protein>
    <recommendedName>
        <fullName evidence="1">SiaC family regulatory phosphoprotein domain-containing protein</fullName>
    </recommendedName>
</protein>
<name>A0A916NBE2_9FLAO</name>
<organism evidence="2 3">
    <name type="scientific">Parvicella tangerina</name>
    <dbReference type="NCBI Taxonomy" id="2829795"/>
    <lineage>
        <taxon>Bacteria</taxon>
        <taxon>Pseudomonadati</taxon>
        <taxon>Bacteroidota</taxon>
        <taxon>Flavobacteriia</taxon>
        <taxon>Flavobacteriales</taxon>
        <taxon>Parvicellaceae</taxon>
        <taxon>Parvicella</taxon>
    </lineage>
</organism>
<dbReference type="InterPro" id="IPR018530">
    <property type="entry name" value="SiaC"/>
</dbReference>
<evidence type="ECO:0000313" key="3">
    <source>
        <dbReference type="Proteomes" id="UP000683507"/>
    </source>
</evidence>
<feature type="domain" description="SiaC family regulatory phosphoprotein" evidence="1">
    <location>
        <begin position="5"/>
        <end position="119"/>
    </location>
</feature>
<evidence type="ECO:0000259" key="1">
    <source>
        <dbReference type="Pfam" id="PF09345"/>
    </source>
</evidence>
<dbReference type="Pfam" id="PF09345">
    <property type="entry name" value="SiaC"/>
    <property type="match status" value="1"/>
</dbReference>
<reference evidence="2" key="1">
    <citation type="submission" date="2021-04" db="EMBL/GenBank/DDBJ databases">
        <authorList>
            <person name="Rodrigo-Torres L."/>
            <person name="Arahal R. D."/>
            <person name="Lucena T."/>
        </authorList>
    </citation>
    <scope>NUCLEOTIDE SEQUENCE</scope>
    <source>
        <strain evidence="2">AS29M-1</strain>
    </source>
</reference>
<dbReference type="EMBL" id="OU015584">
    <property type="protein sequence ID" value="CAG5080724.1"/>
    <property type="molecule type" value="Genomic_DNA"/>
</dbReference>
<dbReference type="RefSeq" id="WP_258541629.1">
    <property type="nucleotide sequence ID" value="NZ_OU015584.1"/>
</dbReference>
<dbReference type="AlphaFoldDB" id="A0A916NBE2"/>
<dbReference type="KEGG" id="ptan:CRYO30217_01428"/>
<accession>A0A916NBE2</accession>
<proteinExistence type="predicted"/>
<dbReference type="Proteomes" id="UP000683507">
    <property type="component" value="Chromosome"/>
</dbReference>
<evidence type="ECO:0000313" key="2">
    <source>
        <dbReference type="EMBL" id="CAG5080724.1"/>
    </source>
</evidence>
<gene>
    <name evidence="2" type="ORF">CRYO30217_01428</name>
</gene>